<dbReference type="InterPro" id="IPR048279">
    <property type="entry name" value="MdtK-like"/>
</dbReference>
<comment type="caution">
    <text evidence="14">The sequence shown here is derived from an EMBL/GenBank/DDBJ whole genome shotgun (WGS) entry which is preliminary data.</text>
</comment>
<keyword evidence="5" id="KW-0813">Transport</keyword>
<evidence type="ECO:0000256" key="11">
    <source>
        <dbReference type="ARBA" id="ARBA00023136"/>
    </source>
</evidence>
<feature type="transmembrane region" description="Helical" evidence="13">
    <location>
        <begin position="390"/>
        <end position="410"/>
    </location>
</feature>
<name>A0A437S6H1_9FIRM</name>
<keyword evidence="9 13" id="KW-1133">Transmembrane helix</keyword>
<dbReference type="RefSeq" id="WP_127724652.1">
    <property type="nucleotide sequence ID" value="NZ_RLIH01000008.1"/>
</dbReference>
<keyword evidence="10" id="KW-0406">Ion transport</keyword>
<evidence type="ECO:0000256" key="1">
    <source>
        <dbReference type="ARBA" id="ARBA00003408"/>
    </source>
</evidence>
<accession>A0A437S6H1</accession>
<keyword evidence="7" id="KW-1003">Cell membrane</keyword>
<dbReference type="CDD" id="cd13140">
    <property type="entry name" value="MATE_like_1"/>
    <property type="match status" value="1"/>
</dbReference>
<dbReference type="GO" id="GO:0015297">
    <property type="term" value="F:antiporter activity"/>
    <property type="evidence" value="ECO:0007669"/>
    <property type="project" value="UniProtKB-KW"/>
</dbReference>
<evidence type="ECO:0000313" key="14">
    <source>
        <dbReference type="EMBL" id="RVU54605.1"/>
    </source>
</evidence>
<evidence type="ECO:0000313" key="15">
    <source>
        <dbReference type="Proteomes" id="UP000288812"/>
    </source>
</evidence>
<dbReference type="OrthoDB" id="9776324at2"/>
<dbReference type="GO" id="GO:0005886">
    <property type="term" value="C:plasma membrane"/>
    <property type="evidence" value="ECO:0007669"/>
    <property type="project" value="UniProtKB-SubCell"/>
</dbReference>
<dbReference type="PIRSF" id="PIRSF006603">
    <property type="entry name" value="DinF"/>
    <property type="match status" value="1"/>
</dbReference>
<evidence type="ECO:0000256" key="7">
    <source>
        <dbReference type="ARBA" id="ARBA00022475"/>
    </source>
</evidence>
<dbReference type="NCBIfam" id="TIGR00797">
    <property type="entry name" value="matE"/>
    <property type="match status" value="1"/>
</dbReference>
<feature type="transmembrane region" description="Helical" evidence="13">
    <location>
        <begin position="359"/>
        <end position="378"/>
    </location>
</feature>
<feature type="transmembrane region" description="Helical" evidence="13">
    <location>
        <begin position="416"/>
        <end position="440"/>
    </location>
</feature>
<evidence type="ECO:0000256" key="10">
    <source>
        <dbReference type="ARBA" id="ARBA00023065"/>
    </source>
</evidence>
<dbReference type="PANTHER" id="PTHR43298">
    <property type="entry name" value="MULTIDRUG RESISTANCE PROTEIN NORM-RELATED"/>
    <property type="match status" value="1"/>
</dbReference>
<evidence type="ECO:0000256" key="13">
    <source>
        <dbReference type="SAM" id="Phobius"/>
    </source>
</evidence>
<evidence type="ECO:0000256" key="3">
    <source>
        <dbReference type="ARBA" id="ARBA00010199"/>
    </source>
</evidence>
<protein>
    <recommendedName>
        <fullName evidence="4">Probable multidrug resistance protein NorM</fullName>
    </recommendedName>
    <alternativeName>
        <fullName evidence="12">Multidrug-efflux transporter</fullName>
    </alternativeName>
</protein>
<dbReference type="Proteomes" id="UP000288812">
    <property type="component" value="Unassembled WGS sequence"/>
</dbReference>
<evidence type="ECO:0000256" key="6">
    <source>
        <dbReference type="ARBA" id="ARBA00022449"/>
    </source>
</evidence>
<dbReference type="AlphaFoldDB" id="A0A437S6H1"/>
<dbReference type="Pfam" id="PF01554">
    <property type="entry name" value="MatE"/>
    <property type="match status" value="2"/>
</dbReference>
<organism evidence="14 15">
    <name type="scientific">Anaerosphaera multitolerans</name>
    <dbReference type="NCBI Taxonomy" id="2487351"/>
    <lineage>
        <taxon>Bacteria</taxon>
        <taxon>Bacillati</taxon>
        <taxon>Bacillota</taxon>
        <taxon>Tissierellia</taxon>
        <taxon>Tissierellales</taxon>
        <taxon>Peptoniphilaceae</taxon>
        <taxon>Anaerosphaera</taxon>
    </lineage>
</organism>
<dbReference type="InterPro" id="IPR050222">
    <property type="entry name" value="MATE_MdtK"/>
</dbReference>
<proteinExistence type="inferred from homology"/>
<reference evidence="14 15" key="1">
    <citation type="submission" date="2018-11" db="EMBL/GenBank/DDBJ databases">
        <title>Genome sequencing and assembly of Anaerosphaera sp. nov., GS7-6-2.</title>
        <authorList>
            <person name="Rettenmaier R."/>
            <person name="Liebl W."/>
            <person name="Zverlov V."/>
        </authorList>
    </citation>
    <scope>NUCLEOTIDE SEQUENCE [LARGE SCALE GENOMIC DNA]</scope>
    <source>
        <strain evidence="14 15">GS7-6-2</strain>
    </source>
</reference>
<dbReference type="PANTHER" id="PTHR43298:SF2">
    <property type="entry name" value="FMN_FAD EXPORTER YEEO-RELATED"/>
    <property type="match status" value="1"/>
</dbReference>
<comment type="similarity">
    <text evidence="3">Belongs to the multi antimicrobial extrusion (MATE) (TC 2.A.66.1) family.</text>
</comment>
<comment type="function">
    <text evidence="1">Multidrug efflux pump.</text>
</comment>
<dbReference type="EMBL" id="RLIH01000008">
    <property type="protein sequence ID" value="RVU54605.1"/>
    <property type="molecule type" value="Genomic_DNA"/>
</dbReference>
<evidence type="ECO:0000256" key="8">
    <source>
        <dbReference type="ARBA" id="ARBA00022692"/>
    </source>
</evidence>
<evidence type="ECO:0000256" key="9">
    <source>
        <dbReference type="ARBA" id="ARBA00022989"/>
    </source>
</evidence>
<gene>
    <name evidence="14" type="ORF">EF514_06685</name>
</gene>
<feature type="transmembrane region" description="Helical" evidence="13">
    <location>
        <begin position="134"/>
        <end position="158"/>
    </location>
</feature>
<feature type="transmembrane region" description="Helical" evidence="13">
    <location>
        <begin position="197"/>
        <end position="216"/>
    </location>
</feature>
<dbReference type="GO" id="GO:0006811">
    <property type="term" value="P:monoatomic ion transport"/>
    <property type="evidence" value="ECO:0007669"/>
    <property type="project" value="UniProtKB-KW"/>
</dbReference>
<keyword evidence="15" id="KW-1185">Reference proteome</keyword>
<feature type="transmembrane region" description="Helical" evidence="13">
    <location>
        <begin position="89"/>
        <end position="114"/>
    </location>
</feature>
<evidence type="ECO:0000256" key="2">
    <source>
        <dbReference type="ARBA" id="ARBA00004651"/>
    </source>
</evidence>
<feature type="transmembrane region" description="Helical" evidence="13">
    <location>
        <begin position="170"/>
        <end position="191"/>
    </location>
</feature>
<dbReference type="GO" id="GO:0042910">
    <property type="term" value="F:xenobiotic transmembrane transporter activity"/>
    <property type="evidence" value="ECO:0007669"/>
    <property type="project" value="InterPro"/>
</dbReference>
<evidence type="ECO:0000256" key="4">
    <source>
        <dbReference type="ARBA" id="ARBA00020268"/>
    </source>
</evidence>
<keyword evidence="6" id="KW-0050">Antiport</keyword>
<feature type="transmembrane region" description="Helical" evidence="13">
    <location>
        <begin position="21"/>
        <end position="42"/>
    </location>
</feature>
<evidence type="ECO:0000256" key="12">
    <source>
        <dbReference type="ARBA" id="ARBA00031636"/>
    </source>
</evidence>
<feature type="transmembrane region" description="Helical" evidence="13">
    <location>
        <begin position="48"/>
        <end position="68"/>
    </location>
</feature>
<dbReference type="InterPro" id="IPR002528">
    <property type="entry name" value="MATE_fam"/>
</dbReference>
<keyword evidence="11 13" id="KW-0472">Membrane</keyword>
<feature type="transmembrane region" description="Helical" evidence="13">
    <location>
        <begin position="320"/>
        <end position="339"/>
    </location>
</feature>
<keyword evidence="8 13" id="KW-0812">Transmembrane</keyword>
<comment type="subcellular location">
    <subcellularLocation>
        <location evidence="2">Cell membrane</location>
        <topology evidence="2">Multi-pass membrane protein</topology>
    </subcellularLocation>
</comment>
<sequence>MSRREILLSGNITKSIIKMALPLMGIAFIQMTYTLVDLIWLGRLSTEAVAAVGSCGFFVWAAQAITLITKTGMSVGLSHAYGRGDESEIKSVVVSGFQVTLSLWLVTTLIYLTFKESLYGYFKLEKVVESLALEYHTVISFGLIFTFLIPFFSSIFYSQGNSSTPFKVSLISLVFNIVADPIFIFGFGPIRPMGMKGAALATIMAQIIGVIIYIFIGIKYGEIYTKLNFFEKINKKFILQTLKLGIPVSIQSLFHSLIGIKLNQYIAIFGSVGVATYAIGSQIESISWMSAEGFATAFSSFFGQNYGAKNFDRLEEAKKVCLKLIISLGLFASAVMIFGSKHLFKLFTPNDLEVISEGGNYLMILGITATLLAMEIGVSGMLNGLGLTKYPAINGVVLNAARIPMAYFLMKPLAISGIWWTMSLSGAFKGIVILLIFIYIEKKTNGFRINMEKFQG</sequence>
<evidence type="ECO:0000256" key="5">
    <source>
        <dbReference type="ARBA" id="ARBA00022448"/>
    </source>
</evidence>